<dbReference type="Gene3D" id="3.40.50.150">
    <property type="entry name" value="Vaccinia Virus protein VP39"/>
    <property type="match status" value="1"/>
</dbReference>
<dbReference type="PANTHER" id="PTHR41313:SF1">
    <property type="entry name" value="DNA METHYLASE ADENINE-SPECIFIC DOMAIN-CONTAINING PROTEIN"/>
    <property type="match status" value="1"/>
</dbReference>
<reference evidence="3 4" key="1">
    <citation type="submission" date="2018-06" db="EMBL/GenBank/DDBJ databases">
        <authorList>
            <consortium name="Pathogen Informatics"/>
            <person name="Doyle S."/>
        </authorList>
    </citation>
    <scope>NUCLEOTIDE SEQUENCE [LARGE SCALE GENOMIC DNA]</scope>
    <source>
        <strain evidence="3 4">NCTC12264</strain>
    </source>
</reference>
<dbReference type="CDD" id="cd02440">
    <property type="entry name" value="AdoMet_MTases"/>
    <property type="match status" value="1"/>
</dbReference>
<dbReference type="Gene3D" id="3.40.50.10810">
    <property type="entry name" value="Tandem AAA-ATPase domain"/>
    <property type="match status" value="2"/>
</dbReference>
<dbReference type="PRINTS" id="PR00507">
    <property type="entry name" value="N12N6MTFRASE"/>
</dbReference>
<name>A0A381F3J1_CAMUP</name>
<dbReference type="InterPro" id="IPR000330">
    <property type="entry name" value="SNF2_N"/>
</dbReference>
<dbReference type="SMART" id="SM00490">
    <property type="entry name" value="HELICc"/>
    <property type="match status" value="1"/>
</dbReference>
<evidence type="ECO:0000259" key="1">
    <source>
        <dbReference type="PROSITE" id="PS51192"/>
    </source>
</evidence>
<dbReference type="PROSITE" id="PS00092">
    <property type="entry name" value="N6_MTASE"/>
    <property type="match status" value="1"/>
</dbReference>
<proteinExistence type="predicted"/>
<dbReference type="SMART" id="SM00487">
    <property type="entry name" value="DEXDc"/>
    <property type="match status" value="1"/>
</dbReference>
<dbReference type="GO" id="GO:0003676">
    <property type="term" value="F:nucleic acid binding"/>
    <property type="evidence" value="ECO:0007669"/>
    <property type="project" value="InterPro"/>
</dbReference>
<feature type="domain" description="Helicase ATP-binding" evidence="1">
    <location>
        <begin position="968"/>
        <end position="1216"/>
    </location>
</feature>
<dbReference type="GO" id="GO:0032259">
    <property type="term" value="P:methylation"/>
    <property type="evidence" value="ECO:0007669"/>
    <property type="project" value="InterPro"/>
</dbReference>
<dbReference type="RefSeq" id="WP_004276320.1">
    <property type="nucleotide sequence ID" value="NZ_JANKJC010000030.1"/>
</dbReference>
<dbReference type="EMBL" id="UFUZ01000003">
    <property type="protein sequence ID" value="SUX41159.1"/>
    <property type="molecule type" value="Genomic_DNA"/>
</dbReference>
<accession>A0A381F3J1</accession>
<dbReference type="SUPFAM" id="SSF52540">
    <property type="entry name" value="P-loop containing nucleoside triphosphate hydrolases"/>
    <property type="match status" value="2"/>
</dbReference>
<dbReference type="InterPro" id="IPR027417">
    <property type="entry name" value="P-loop_NTPase"/>
</dbReference>
<dbReference type="Gene3D" id="3.40.50.300">
    <property type="entry name" value="P-loop containing nucleotide triphosphate hydrolases"/>
    <property type="match status" value="1"/>
</dbReference>
<dbReference type="Pfam" id="PF00271">
    <property type="entry name" value="Helicase_C"/>
    <property type="match status" value="1"/>
</dbReference>
<dbReference type="GO" id="GO:0006304">
    <property type="term" value="P:DNA modification"/>
    <property type="evidence" value="ECO:0007669"/>
    <property type="project" value="InterPro"/>
</dbReference>
<dbReference type="InterPro" id="IPR002052">
    <property type="entry name" value="DNA_methylase_N6_adenine_CS"/>
</dbReference>
<dbReference type="SUPFAM" id="SSF53335">
    <property type="entry name" value="S-adenosyl-L-methionine-dependent methyltransferases"/>
    <property type="match status" value="1"/>
</dbReference>
<organism evidence="3 4">
    <name type="scientific">Campylobacter upsaliensis</name>
    <dbReference type="NCBI Taxonomy" id="28080"/>
    <lineage>
        <taxon>Bacteria</taxon>
        <taxon>Pseudomonadati</taxon>
        <taxon>Campylobacterota</taxon>
        <taxon>Epsilonproteobacteria</taxon>
        <taxon>Campylobacterales</taxon>
        <taxon>Campylobacteraceae</taxon>
        <taxon>Campylobacter</taxon>
    </lineage>
</organism>
<dbReference type="Pfam" id="PF07669">
    <property type="entry name" value="Eco57I"/>
    <property type="match status" value="1"/>
</dbReference>
<evidence type="ECO:0000313" key="3">
    <source>
        <dbReference type="EMBL" id="SUX41159.1"/>
    </source>
</evidence>
<dbReference type="InterPro" id="IPR029063">
    <property type="entry name" value="SAM-dependent_MTases_sf"/>
</dbReference>
<gene>
    <name evidence="3" type="ORF">NCTC12264_01977</name>
</gene>
<protein>
    <submittedName>
        <fullName evidence="3">Cpp14</fullName>
    </submittedName>
</protein>
<evidence type="ECO:0000313" key="4">
    <source>
        <dbReference type="Proteomes" id="UP000254161"/>
    </source>
</evidence>
<dbReference type="GO" id="GO:0009007">
    <property type="term" value="F:site-specific DNA-methyltransferase (adenine-specific) activity"/>
    <property type="evidence" value="ECO:0007669"/>
    <property type="project" value="UniProtKB-EC"/>
</dbReference>
<dbReference type="PROSITE" id="PS51192">
    <property type="entry name" value="HELICASE_ATP_BIND_1"/>
    <property type="match status" value="1"/>
</dbReference>
<dbReference type="PANTHER" id="PTHR41313">
    <property type="entry name" value="ADENINE-SPECIFIC METHYLTRANSFERASE"/>
    <property type="match status" value="1"/>
</dbReference>
<sequence>MGENSSFSNFLPNELEINPNLEVNQNTSKSASKYYQPSLFDFIYETGEIIIQEINISQPSEDIIKNIENETKQKSFEQKSNFELTMGYGISNDNKNLLPKIDFYKTQSFDLGGAKTRAENNLKALELALTITKQNRYATQEEQEILAKYSGFGGLNSAFKDADFNTRLKTLLDENSSHKLESAETYARLLSSSYNAYYTNDLIIDTIYQGLEQFGLKNTSFKKEILEPSCGSGNFLHRGDKSSYNFTGVELEKHSAIIANLLHPNSKIINQSYENFAENKKFDAIIGNPPFGQDKVKDSNSLAHNQTLDNYFAIKSLENLKDKGILAFVMPTGFLDNNQDKHLDLIKSARGKFLGAVRLPNSVFKENGTEVNTDIIFLQKEPEFIEKLENGKLKKVKNEIESMPYVTYNATLNQEIQNLYDREEKNINVDKTDFISSFKISSYFIDNPQNILGKQVIEKNQFGDYKAVVKDDGRDLAVALQNFVKTLPQNIYEYRPNEQKEKLRFDFVKFENAYISMLKNGNYFYSFEDNCLCQKLNEREYQKLNFSSQIQEKAKSYILLRDALNTLSNLELSEKASDEEINQARAYLNESYDFIKSSYQNKPLNKVFAEFSDELSFNFVSNLEDENNQKRDIFIKRINFPQVQMQINNAKDAYVASFSKFGKLDMEFLEQALPQDLQTTLNELEEQKLIFKDHNNPFNYISRMDYLSGNVKAKYKEVEQAIDKGVEGLERNLESLKEVFPKDKSIKDIYFNLAMPFIPDKIYTEFAIHALQMADMQPHYFKSKGTNGIYDLKVSYVGSKYNTNLKEILRPYNASSNYISFYEDNPFYRVMFQNPHYVSYGDFRKNNDYLSDEAFEKMKRQALLVAKFDELFSRQNKVIEKIVGKDDKDNDIKAVHEDLSADLNSVAKDLQDQFINFVLSNSELQKTIAQAYNEKLNTEAKKNYGENYLNLANINQDISLREHQKSAAWRGIVDRSMLINHEVGAGKTMTGTLIAIESKAMNLVNKPMIVVPNHLLPTWEAEVKKLYPNKNILIADHRSMNKDKREAFLSKIKLNDYDCIIIKESQFKLIKKNMQALLNLEQNRLYELEDLKSEADSNKDMFLSKKLKNEIKNQTKLIDKLLKEKNKSDNMLSFDELGVDCLIIDEAHHFKNLSFSTQKQKVLGLGNSAGSARAKELYTITQQFYEENKKVVFLTGTPISNSLSEMYHMQRYLQPDYLEQKGFDNFDAWANTFGNDVSDYELDAGGNPKMVTRFSEFNNLGELVGAFSAVNDYVSREKIEATQDTNLIPKAEIIKVVAKRSPEVANFFGVPNEFGNYPQGSLLWRFENFKDDPIANNPLRLTSYARLASLDYRCIENKPQFDFADSKINLCVKNIVENYYHNKAEFNSTQLVFCDLAVAKTKLADINILSEELKEEQINIIENAFSIIYTDGNIEKLEPKEYENFVKKQKFELNKDELKIALEQGWVIEQDENGKFSIINPKSAESEVDINRATDNFTNSLSKFDAYKDLAIKLMKNGIPKEHIAFIHDYKKDSQKQELYEKFKNGEIRILIGSTAKMGTGMNVQKRLVALHNLDCPWRPDGYIQRNGRIERQGNMFFEQDKNFKPKIYNYATEMSYDVKAYQIVETKAKAIDTIQRANELNIHSFEDISQNAITFAEMKAISSGNPLLLEQFKIENELKKLQKQEKLFLLNNCEIQNRVSDLKSQEIKSESQIESLEAIKLALAKYESIIKTDYSQLQNPLMMTFYEDRKNDLNFKLFSHSKDPNKEEELKKAKTIFQKRIRDDIKQYRDNPTQYRAKNTNYFPVIMEYKGLSIIPKIEEYAVQFCLISKDDYRHGLHLGNFSYRKNYYEDTNSMIEPKSLRMSKDMFFNDIGFDYFTKRIDNFVKDIDKHLQEERQNHNKIVADKEQSKNLLEQNQGGFAKQELLNALKKDRDTIIEKIQNKEKDWIPSYKMLHQKNVEKEQELNYN</sequence>
<dbReference type="Pfam" id="PF00176">
    <property type="entry name" value="SNF2-rel_dom"/>
    <property type="match status" value="1"/>
</dbReference>
<dbReference type="Proteomes" id="UP000254161">
    <property type="component" value="Unassembled WGS sequence"/>
</dbReference>
<dbReference type="InterPro" id="IPR011639">
    <property type="entry name" value="MethylTrfase_TaqI-like_dom"/>
</dbReference>
<dbReference type="PROSITE" id="PS51194">
    <property type="entry name" value="HELICASE_CTER"/>
    <property type="match status" value="1"/>
</dbReference>
<dbReference type="GO" id="GO:0005524">
    <property type="term" value="F:ATP binding"/>
    <property type="evidence" value="ECO:0007669"/>
    <property type="project" value="InterPro"/>
</dbReference>
<dbReference type="InterPro" id="IPR014001">
    <property type="entry name" value="Helicase_ATP-bd"/>
</dbReference>
<dbReference type="InterPro" id="IPR038718">
    <property type="entry name" value="SNF2-like_sf"/>
</dbReference>
<dbReference type="InterPro" id="IPR001650">
    <property type="entry name" value="Helicase_C-like"/>
</dbReference>
<dbReference type="InterPro" id="IPR052933">
    <property type="entry name" value="DNA_Protect_Modify"/>
</dbReference>
<evidence type="ECO:0000259" key="2">
    <source>
        <dbReference type="PROSITE" id="PS51194"/>
    </source>
</evidence>
<feature type="domain" description="Helicase C-terminal" evidence="2">
    <location>
        <begin position="1480"/>
        <end position="1640"/>
    </location>
</feature>